<dbReference type="Proteomes" id="UP000194137">
    <property type="component" value="Chromosome"/>
</dbReference>
<dbReference type="PANTHER" id="PTHR30204:SF94">
    <property type="entry name" value="HEAVY METAL-DEPENDENT TRANSCRIPTIONAL REGULATOR HI_0293-RELATED"/>
    <property type="match status" value="1"/>
</dbReference>
<name>A0A1W6ZUL1_9HYPH</name>
<dbReference type="CDD" id="cd04785">
    <property type="entry name" value="HTH_CadR-PbrR-like"/>
    <property type="match status" value="1"/>
</dbReference>
<dbReference type="STRING" id="1235591.CAK95_19715"/>
<dbReference type="AlphaFoldDB" id="A0A1W6ZUL1"/>
<dbReference type="SMART" id="SM00422">
    <property type="entry name" value="HTH_MERR"/>
    <property type="match status" value="1"/>
</dbReference>
<dbReference type="SUPFAM" id="SSF46955">
    <property type="entry name" value="Putative DNA-binding domain"/>
    <property type="match status" value="1"/>
</dbReference>
<dbReference type="GO" id="GO:0003700">
    <property type="term" value="F:DNA-binding transcription factor activity"/>
    <property type="evidence" value="ECO:0007669"/>
    <property type="project" value="InterPro"/>
</dbReference>
<organism evidence="1 2">
    <name type="scientific">Pseudorhodoplanes sinuspersici</name>
    <dbReference type="NCBI Taxonomy" id="1235591"/>
    <lineage>
        <taxon>Bacteria</taxon>
        <taxon>Pseudomonadati</taxon>
        <taxon>Pseudomonadota</taxon>
        <taxon>Alphaproteobacteria</taxon>
        <taxon>Hyphomicrobiales</taxon>
        <taxon>Pseudorhodoplanes</taxon>
    </lineage>
</organism>
<dbReference type="PRINTS" id="PR00040">
    <property type="entry name" value="HTHMERR"/>
</dbReference>
<protein>
    <submittedName>
        <fullName evidence="1">MerR family transcriptional regulator</fullName>
    </submittedName>
</protein>
<evidence type="ECO:0000313" key="1">
    <source>
        <dbReference type="EMBL" id="ARQ01074.1"/>
    </source>
</evidence>
<dbReference type="PROSITE" id="PS50937">
    <property type="entry name" value="HTH_MERR_2"/>
    <property type="match status" value="1"/>
</dbReference>
<dbReference type="KEGG" id="psin:CAK95_19715"/>
<dbReference type="Pfam" id="PF00376">
    <property type="entry name" value="MerR"/>
    <property type="match status" value="1"/>
</dbReference>
<dbReference type="EMBL" id="CP021112">
    <property type="protein sequence ID" value="ARQ01074.1"/>
    <property type="molecule type" value="Genomic_DNA"/>
</dbReference>
<proteinExistence type="predicted"/>
<sequence>MSNLLIGEVSRVTGVKVPTIRYYEGAGMLPVARRAENNRRIYDDKAVKRIAFIRHARNLGFSMSDIKALIALQDNPAQSCRQADAIARARLAEIELRIRHLQSLQAELQAMIGRGCRQRVSQCRVIEGLVGATG</sequence>
<dbReference type="InterPro" id="IPR047057">
    <property type="entry name" value="MerR_fam"/>
</dbReference>
<keyword evidence="2" id="KW-1185">Reference proteome</keyword>
<dbReference type="PANTHER" id="PTHR30204">
    <property type="entry name" value="REDOX-CYCLING DRUG-SENSING TRANSCRIPTIONAL ACTIVATOR SOXR"/>
    <property type="match status" value="1"/>
</dbReference>
<gene>
    <name evidence="1" type="ORF">CAK95_19715</name>
</gene>
<dbReference type="GO" id="GO:0003677">
    <property type="term" value="F:DNA binding"/>
    <property type="evidence" value="ECO:0007669"/>
    <property type="project" value="InterPro"/>
</dbReference>
<dbReference type="InterPro" id="IPR000551">
    <property type="entry name" value="MerR-type_HTH_dom"/>
</dbReference>
<dbReference type="InterPro" id="IPR009061">
    <property type="entry name" value="DNA-bd_dom_put_sf"/>
</dbReference>
<dbReference type="OrthoDB" id="9802944at2"/>
<reference evidence="1 2" key="1">
    <citation type="submission" date="2017-05" db="EMBL/GenBank/DDBJ databases">
        <title>Full genome sequence of Pseudorhodoplanes sinuspersici.</title>
        <authorList>
            <person name="Dastgheib S.M.M."/>
            <person name="Shavandi M."/>
            <person name="Tirandaz H."/>
        </authorList>
    </citation>
    <scope>NUCLEOTIDE SEQUENCE [LARGE SCALE GENOMIC DNA]</scope>
    <source>
        <strain evidence="1 2">RIPI110</strain>
    </source>
</reference>
<dbReference type="InterPro" id="IPR015358">
    <property type="entry name" value="Tscrpt_reg_MerR_DNA-bd"/>
</dbReference>
<dbReference type="Pfam" id="PF09278">
    <property type="entry name" value="MerR-DNA-bind"/>
    <property type="match status" value="1"/>
</dbReference>
<accession>A0A1W6ZUL1</accession>
<dbReference type="RefSeq" id="WP_086089469.1">
    <property type="nucleotide sequence ID" value="NZ_CP021112.1"/>
</dbReference>
<dbReference type="PROSITE" id="PS00552">
    <property type="entry name" value="HTH_MERR_1"/>
    <property type="match status" value="1"/>
</dbReference>
<evidence type="ECO:0000313" key="2">
    <source>
        <dbReference type="Proteomes" id="UP000194137"/>
    </source>
</evidence>
<dbReference type="Gene3D" id="1.10.1660.10">
    <property type="match status" value="1"/>
</dbReference>